<dbReference type="SMART" id="SM00198">
    <property type="entry name" value="SCP"/>
    <property type="match status" value="1"/>
</dbReference>
<sequence length="202" mass="22596">MQLRSLLLVPLLLSLSSVALPAFHWQRDTFADQVVAQHNAARAQYGADPITWNSAIYKHTLAYAKKCVFQHRNIFCRRLLVLMFEPKKAAGSWDTYGIGDAVYDWMSEAHNNPDSDNALHFTQVVWKSTTQVACAVAHCPAGTIFPDSASQYVICRYTPPGNVDGEFAHYDGSPLVLSIVRDWGDKSNYFLLLCKSHTTSGR</sequence>
<evidence type="ECO:0000313" key="4">
    <source>
        <dbReference type="Proteomes" id="UP000054477"/>
    </source>
</evidence>
<dbReference type="Gene3D" id="3.40.33.10">
    <property type="entry name" value="CAP"/>
    <property type="match status" value="1"/>
</dbReference>
<reference evidence="4" key="2">
    <citation type="submission" date="2015-01" db="EMBL/GenBank/DDBJ databases">
        <title>Evolutionary Origins and Diversification of the Mycorrhizal Mutualists.</title>
        <authorList>
            <consortium name="DOE Joint Genome Institute"/>
            <consortium name="Mycorrhizal Genomics Consortium"/>
            <person name="Kohler A."/>
            <person name="Kuo A."/>
            <person name="Nagy L.G."/>
            <person name="Floudas D."/>
            <person name="Copeland A."/>
            <person name="Barry K.W."/>
            <person name="Cichocki N."/>
            <person name="Veneault-Fourrey C."/>
            <person name="LaButti K."/>
            <person name="Lindquist E.A."/>
            <person name="Lipzen A."/>
            <person name="Lundell T."/>
            <person name="Morin E."/>
            <person name="Murat C."/>
            <person name="Riley R."/>
            <person name="Ohm R."/>
            <person name="Sun H."/>
            <person name="Tunlid A."/>
            <person name="Henrissat B."/>
            <person name="Grigoriev I.V."/>
            <person name="Hibbett D.S."/>
            <person name="Martin F."/>
        </authorList>
    </citation>
    <scope>NUCLEOTIDE SEQUENCE [LARGE SCALE GENOMIC DNA]</scope>
    <source>
        <strain evidence="4">LaAM-08-1</strain>
    </source>
</reference>
<dbReference type="Pfam" id="PF00188">
    <property type="entry name" value="CAP"/>
    <property type="match status" value="1"/>
</dbReference>
<gene>
    <name evidence="3" type="ORF">K443DRAFT_96764</name>
</gene>
<keyword evidence="1" id="KW-0732">Signal</keyword>
<dbReference type="PANTHER" id="PTHR10334">
    <property type="entry name" value="CYSTEINE-RICH SECRETORY PROTEIN-RELATED"/>
    <property type="match status" value="1"/>
</dbReference>
<dbReference type="OrthoDB" id="337038at2759"/>
<reference evidence="3 4" key="1">
    <citation type="submission" date="2014-04" db="EMBL/GenBank/DDBJ databases">
        <authorList>
            <consortium name="DOE Joint Genome Institute"/>
            <person name="Kuo A."/>
            <person name="Kohler A."/>
            <person name="Nagy L.G."/>
            <person name="Floudas D."/>
            <person name="Copeland A."/>
            <person name="Barry K.W."/>
            <person name="Cichocki N."/>
            <person name="Veneault-Fourrey C."/>
            <person name="LaButti K."/>
            <person name="Lindquist E.A."/>
            <person name="Lipzen A."/>
            <person name="Lundell T."/>
            <person name="Morin E."/>
            <person name="Murat C."/>
            <person name="Sun H."/>
            <person name="Tunlid A."/>
            <person name="Henrissat B."/>
            <person name="Grigoriev I.V."/>
            <person name="Hibbett D.S."/>
            <person name="Martin F."/>
            <person name="Nordberg H.P."/>
            <person name="Cantor M.N."/>
            <person name="Hua S.X."/>
        </authorList>
    </citation>
    <scope>NUCLEOTIDE SEQUENCE [LARGE SCALE GENOMIC DNA]</scope>
    <source>
        <strain evidence="3 4">LaAM-08-1</strain>
    </source>
</reference>
<organism evidence="3 4">
    <name type="scientific">Laccaria amethystina LaAM-08-1</name>
    <dbReference type="NCBI Taxonomy" id="1095629"/>
    <lineage>
        <taxon>Eukaryota</taxon>
        <taxon>Fungi</taxon>
        <taxon>Dikarya</taxon>
        <taxon>Basidiomycota</taxon>
        <taxon>Agaricomycotina</taxon>
        <taxon>Agaricomycetes</taxon>
        <taxon>Agaricomycetidae</taxon>
        <taxon>Agaricales</taxon>
        <taxon>Agaricineae</taxon>
        <taxon>Hydnangiaceae</taxon>
        <taxon>Laccaria</taxon>
    </lineage>
</organism>
<dbReference type="GO" id="GO:0005576">
    <property type="term" value="C:extracellular region"/>
    <property type="evidence" value="ECO:0007669"/>
    <property type="project" value="InterPro"/>
</dbReference>
<dbReference type="SUPFAM" id="SSF55797">
    <property type="entry name" value="PR-1-like"/>
    <property type="match status" value="1"/>
</dbReference>
<feature type="signal peptide" evidence="1">
    <location>
        <begin position="1"/>
        <end position="21"/>
    </location>
</feature>
<feature type="chain" id="PRO_5002206516" description="SCP domain-containing protein" evidence="1">
    <location>
        <begin position="22"/>
        <end position="202"/>
    </location>
</feature>
<name>A0A0C9Y314_9AGAR</name>
<evidence type="ECO:0000259" key="2">
    <source>
        <dbReference type="SMART" id="SM00198"/>
    </source>
</evidence>
<dbReference type="Proteomes" id="UP000054477">
    <property type="component" value="Unassembled WGS sequence"/>
</dbReference>
<keyword evidence="4" id="KW-1185">Reference proteome</keyword>
<dbReference type="AlphaFoldDB" id="A0A0C9Y314"/>
<dbReference type="InterPro" id="IPR018244">
    <property type="entry name" value="Allrgn_V5/Tpx1_CS"/>
</dbReference>
<dbReference type="HOGENOM" id="CLU_035730_6_3_1"/>
<dbReference type="InterPro" id="IPR001283">
    <property type="entry name" value="CRISP-related"/>
</dbReference>
<feature type="domain" description="SCP" evidence="2">
    <location>
        <begin position="29"/>
        <end position="165"/>
    </location>
</feature>
<dbReference type="InterPro" id="IPR035940">
    <property type="entry name" value="CAP_sf"/>
</dbReference>
<dbReference type="InterPro" id="IPR014044">
    <property type="entry name" value="CAP_dom"/>
</dbReference>
<protein>
    <recommendedName>
        <fullName evidence="2">SCP domain-containing protein</fullName>
    </recommendedName>
</protein>
<dbReference type="PRINTS" id="PR00837">
    <property type="entry name" value="V5TPXLIKE"/>
</dbReference>
<evidence type="ECO:0000256" key="1">
    <source>
        <dbReference type="SAM" id="SignalP"/>
    </source>
</evidence>
<proteinExistence type="predicted"/>
<evidence type="ECO:0000313" key="3">
    <source>
        <dbReference type="EMBL" id="KIK02478.1"/>
    </source>
</evidence>
<dbReference type="EMBL" id="KN838592">
    <property type="protein sequence ID" value="KIK02478.1"/>
    <property type="molecule type" value="Genomic_DNA"/>
</dbReference>
<dbReference type="STRING" id="1095629.A0A0C9Y314"/>
<dbReference type="PROSITE" id="PS01010">
    <property type="entry name" value="CRISP_2"/>
    <property type="match status" value="1"/>
</dbReference>
<accession>A0A0C9Y314</accession>